<evidence type="ECO:0000259" key="1">
    <source>
        <dbReference type="Pfam" id="PF07561"/>
    </source>
</evidence>
<protein>
    <submittedName>
        <fullName evidence="2">DUF1540 domain-containing protein</fullName>
    </submittedName>
</protein>
<proteinExistence type="predicted"/>
<feature type="domain" description="DUF1540" evidence="1">
    <location>
        <begin position="63"/>
        <end position="101"/>
    </location>
</feature>
<comment type="caution">
    <text evidence="2">The sequence shown here is derived from an EMBL/GenBank/DDBJ whole genome shotgun (WGS) entry which is preliminary data.</text>
</comment>
<evidence type="ECO:0000313" key="2">
    <source>
        <dbReference type="EMBL" id="KAB1437662.1"/>
    </source>
</evidence>
<reference evidence="2 3" key="1">
    <citation type="submission" date="2019-09" db="EMBL/GenBank/DDBJ databases">
        <authorList>
            <person name="Valk L.C."/>
        </authorList>
    </citation>
    <scope>NUCLEOTIDE SEQUENCE [LARGE SCALE GENOMIC DNA]</scope>
    <source>
        <strain evidence="2">GalUA</strain>
    </source>
</reference>
<dbReference type="Pfam" id="PF07561">
    <property type="entry name" value="DUF1540"/>
    <property type="match status" value="2"/>
</dbReference>
<dbReference type="AlphaFoldDB" id="A0A7V7QJ86"/>
<keyword evidence="3" id="KW-1185">Reference proteome</keyword>
<sequence length="104" mass="11357">MPLLDCNVVDCYYNDSKLCSRHNIVVGGEEACSSDSTCCDSFQQKSMDSYTSNAGEATRPTSVTCEAVKCVYNEENLCMANQIGISGHNAHQAEQTECATFKPR</sequence>
<feature type="domain" description="DUF1540" evidence="1">
    <location>
        <begin position="5"/>
        <end position="42"/>
    </location>
</feature>
<organism evidence="2 3">
    <name type="scientific">Candidatus Galacturonatibacter soehngenii</name>
    <dbReference type="NCBI Taxonomy" id="2307010"/>
    <lineage>
        <taxon>Bacteria</taxon>
        <taxon>Bacillati</taxon>
        <taxon>Bacillota</taxon>
        <taxon>Clostridia</taxon>
        <taxon>Lachnospirales</taxon>
        <taxon>Lachnospiraceae</taxon>
        <taxon>Candidatus Galacturonatibacter</taxon>
    </lineage>
</organism>
<gene>
    <name evidence="2" type="ORF">F7O84_08660</name>
</gene>
<accession>A0A7V7QJ86</accession>
<dbReference type="Proteomes" id="UP000461768">
    <property type="component" value="Unassembled WGS sequence"/>
</dbReference>
<dbReference type="InterPro" id="IPR011437">
    <property type="entry name" value="DUF1540"/>
</dbReference>
<dbReference type="EMBL" id="WAGX01000005">
    <property type="protein sequence ID" value="KAB1437662.1"/>
    <property type="molecule type" value="Genomic_DNA"/>
</dbReference>
<dbReference type="RefSeq" id="WP_151144197.1">
    <property type="nucleotide sequence ID" value="NZ_WAGX01000005.1"/>
</dbReference>
<evidence type="ECO:0000313" key="3">
    <source>
        <dbReference type="Proteomes" id="UP000461768"/>
    </source>
</evidence>
<dbReference type="OrthoDB" id="9792226at2"/>
<reference evidence="2 3" key="2">
    <citation type="submission" date="2020-02" db="EMBL/GenBank/DDBJ databases">
        <title>Candidatus Galacturonibacter soehngenii shows hetero-acetogenic catabolism of galacturonic acid but lacks a canonical carbon monoxide dehydrogenase/acetyl-CoA synthase complex.</title>
        <authorList>
            <person name="Diender M."/>
            <person name="Stouten G.R."/>
            <person name="Petersen J.F."/>
            <person name="Nielsen P.H."/>
            <person name="Dueholm M.S."/>
            <person name="Pronk J.T."/>
            <person name="Van Loosdrecht M.C.M."/>
        </authorList>
    </citation>
    <scope>NUCLEOTIDE SEQUENCE [LARGE SCALE GENOMIC DNA]</scope>
    <source>
        <strain evidence="2">GalUA</strain>
    </source>
</reference>
<name>A0A7V7QJ86_9FIRM</name>